<accession>A0A0P6XRL6</accession>
<comment type="caution">
    <text evidence="1">The sequence shown here is derived from an EMBL/GenBank/DDBJ whole genome shotgun (WGS) entry which is preliminary data.</text>
</comment>
<reference evidence="1 2" key="1">
    <citation type="submission" date="2015-07" db="EMBL/GenBank/DDBJ databases">
        <title>Whole genome sequence of Thermanaerothrix daxensis DSM 23592.</title>
        <authorList>
            <person name="Hemp J."/>
            <person name="Ward L.M."/>
            <person name="Pace L.A."/>
            <person name="Fischer W.W."/>
        </authorList>
    </citation>
    <scope>NUCLEOTIDE SEQUENCE [LARGE SCALE GENOMIC DNA]</scope>
    <source>
        <strain evidence="1 2">GNS-1</strain>
    </source>
</reference>
<protein>
    <submittedName>
        <fullName evidence="1">Uncharacterized protein</fullName>
    </submittedName>
</protein>
<name>A0A0P6XRL6_9CHLR</name>
<proteinExistence type="predicted"/>
<keyword evidence="2" id="KW-1185">Reference proteome</keyword>
<dbReference type="Proteomes" id="UP000050544">
    <property type="component" value="Unassembled WGS sequence"/>
</dbReference>
<sequence length="112" mass="12946">MTESPLSRLRKEIIHQKTAHLDAPSHCPLCIRAYEQFQYYEAFVTQRSIEALQGNPQVVEYPHQKALDKTIEQLGASPAPEDARFYRLLQNAKQRLDLILALIQELNQESNQ</sequence>
<dbReference type="AlphaFoldDB" id="A0A0P6XRL6"/>
<dbReference type="RefSeq" id="WP_054521491.1">
    <property type="nucleotide sequence ID" value="NZ_LGKO01000004.1"/>
</dbReference>
<gene>
    <name evidence="1" type="ORF">SE15_07460</name>
</gene>
<organism evidence="1 2">
    <name type="scientific">Thermanaerothrix daxensis</name>
    <dbReference type="NCBI Taxonomy" id="869279"/>
    <lineage>
        <taxon>Bacteria</taxon>
        <taxon>Bacillati</taxon>
        <taxon>Chloroflexota</taxon>
        <taxon>Anaerolineae</taxon>
        <taxon>Anaerolineales</taxon>
        <taxon>Anaerolineaceae</taxon>
        <taxon>Thermanaerothrix</taxon>
    </lineage>
</organism>
<evidence type="ECO:0000313" key="2">
    <source>
        <dbReference type="Proteomes" id="UP000050544"/>
    </source>
</evidence>
<evidence type="ECO:0000313" key="1">
    <source>
        <dbReference type="EMBL" id="KPL83107.1"/>
    </source>
</evidence>
<dbReference type="EMBL" id="LGKO01000004">
    <property type="protein sequence ID" value="KPL83107.1"/>
    <property type="molecule type" value="Genomic_DNA"/>
</dbReference>